<comment type="caution">
    <text evidence="1">The sequence shown here is derived from an EMBL/GenBank/DDBJ whole genome shotgun (WGS) entry which is preliminary data.</text>
</comment>
<gene>
    <name evidence="1" type="ORF">DGD08_12450</name>
</gene>
<protein>
    <submittedName>
        <fullName evidence="1">Uncharacterized protein</fullName>
    </submittedName>
</protein>
<sequence>MPITVGQSRVARKSARRVTLEAREALGIVISSGDAEPAAPRIVAFVWGPAPLAPAPLTPDVMGAPLWGAIPAG</sequence>
<name>A0A3D4VA64_9BACT</name>
<dbReference type="Proteomes" id="UP000264071">
    <property type="component" value="Unassembled WGS sequence"/>
</dbReference>
<dbReference type="AlphaFoldDB" id="A0A3D4VA64"/>
<organism evidence="1 2">
    <name type="scientific">Gemmatimonas aurantiaca</name>
    <dbReference type="NCBI Taxonomy" id="173480"/>
    <lineage>
        <taxon>Bacteria</taxon>
        <taxon>Pseudomonadati</taxon>
        <taxon>Gemmatimonadota</taxon>
        <taxon>Gemmatimonadia</taxon>
        <taxon>Gemmatimonadales</taxon>
        <taxon>Gemmatimonadaceae</taxon>
        <taxon>Gemmatimonas</taxon>
    </lineage>
</organism>
<evidence type="ECO:0000313" key="1">
    <source>
        <dbReference type="EMBL" id="HCT58006.1"/>
    </source>
</evidence>
<dbReference type="EMBL" id="DPIY01000010">
    <property type="protein sequence ID" value="HCT58006.1"/>
    <property type="molecule type" value="Genomic_DNA"/>
</dbReference>
<proteinExistence type="predicted"/>
<reference evidence="1 2" key="1">
    <citation type="journal article" date="2018" name="Nat. Biotechnol.">
        <title>A standardized bacterial taxonomy based on genome phylogeny substantially revises the tree of life.</title>
        <authorList>
            <person name="Parks D.H."/>
            <person name="Chuvochina M."/>
            <person name="Waite D.W."/>
            <person name="Rinke C."/>
            <person name="Skarshewski A."/>
            <person name="Chaumeil P.A."/>
            <person name="Hugenholtz P."/>
        </authorList>
    </citation>
    <scope>NUCLEOTIDE SEQUENCE [LARGE SCALE GENOMIC DNA]</scope>
    <source>
        <strain evidence="1">UBA8844</strain>
    </source>
</reference>
<evidence type="ECO:0000313" key="2">
    <source>
        <dbReference type="Proteomes" id="UP000264071"/>
    </source>
</evidence>
<accession>A0A3D4VA64</accession>